<dbReference type="InterPro" id="IPR035093">
    <property type="entry name" value="RelE/ParE_toxin_dom_sf"/>
</dbReference>
<dbReference type="RefSeq" id="WP_206577815.1">
    <property type="nucleotide sequence ID" value="NZ_JAFKCT010000003.1"/>
</dbReference>
<gene>
    <name evidence="1" type="ORF">J0A68_08680</name>
</gene>
<accession>A0ABS3C1P0</accession>
<sequence length="104" mass="12249">MESSEGKLFELVISKDAANDIEEAAFYFEQKVPGLGLRFSEELRLQLRTLRKNPFFQLRYKNVRCFPMANFPFLVHFTVDEKEAKVNVRAVLHTSLDPKIWKNR</sequence>
<evidence type="ECO:0000313" key="1">
    <source>
        <dbReference type="EMBL" id="MBN7811028.1"/>
    </source>
</evidence>
<dbReference type="Proteomes" id="UP000664317">
    <property type="component" value="Unassembled WGS sequence"/>
</dbReference>
<name>A0ABS3C1P0_9BACT</name>
<reference evidence="1 2" key="1">
    <citation type="submission" date="2021-03" db="EMBL/GenBank/DDBJ databases">
        <title>novel species isolated from a fishpond in China.</title>
        <authorList>
            <person name="Lu H."/>
            <person name="Cai Z."/>
        </authorList>
    </citation>
    <scope>NUCLEOTIDE SEQUENCE [LARGE SCALE GENOMIC DNA]</scope>
    <source>
        <strain evidence="1 2">H41</strain>
    </source>
</reference>
<comment type="caution">
    <text evidence="1">The sequence shown here is derived from an EMBL/GenBank/DDBJ whole genome shotgun (WGS) entry which is preliminary data.</text>
</comment>
<protein>
    <recommendedName>
        <fullName evidence="3">Type II toxin-antitoxin system RelE/ParE family toxin</fullName>
    </recommendedName>
</protein>
<dbReference type="EMBL" id="JAFKCT010000003">
    <property type="protein sequence ID" value="MBN7811028.1"/>
    <property type="molecule type" value="Genomic_DNA"/>
</dbReference>
<evidence type="ECO:0000313" key="2">
    <source>
        <dbReference type="Proteomes" id="UP000664317"/>
    </source>
</evidence>
<dbReference type="Gene3D" id="3.30.2310.20">
    <property type="entry name" value="RelE-like"/>
    <property type="match status" value="1"/>
</dbReference>
<keyword evidence="2" id="KW-1185">Reference proteome</keyword>
<proteinExistence type="predicted"/>
<organism evidence="1 2">
    <name type="scientific">Algoriphagus oliviformis</name>
    <dbReference type="NCBI Taxonomy" id="2811231"/>
    <lineage>
        <taxon>Bacteria</taxon>
        <taxon>Pseudomonadati</taxon>
        <taxon>Bacteroidota</taxon>
        <taxon>Cytophagia</taxon>
        <taxon>Cytophagales</taxon>
        <taxon>Cyclobacteriaceae</taxon>
        <taxon>Algoriphagus</taxon>
    </lineage>
</organism>
<evidence type="ECO:0008006" key="3">
    <source>
        <dbReference type="Google" id="ProtNLM"/>
    </source>
</evidence>